<dbReference type="GO" id="GO:0042277">
    <property type="term" value="F:peptide binding"/>
    <property type="evidence" value="ECO:0007669"/>
    <property type="project" value="TreeGrafter"/>
</dbReference>
<evidence type="ECO:0000313" key="3">
    <source>
        <dbReference type="WBParaSite" id="Minc3s01407g23561"/>
    </source>
</evidence>
<dbReference type="Gene3D" id="2.60.40.1730">
    <property type="entry name" value="tricorn interacting facor f3 domain"/>
    <property type="match status" value="1"/>
</dbReference>
<protein>
    <submittedName>
        <fullName evidence="3">Aminopeptidase N-like N-terminal domain-containing protein</fullName>
    </submittedName>
</protein>
<dbReference type="GO" id="GO:0005615">
    <property type="term" value="C:extracellular space"/>
    <property type="evidence" value="ECO:0007669"/>
    <property type="project" value="TreeGrafter"/>
</dbReference>
<dbReference type="SUPFAM" id="SSF63737">
    <property type="entry name" value="Leukotriene A4 hydrolase N-terminal domain"/>
    <property type="match status" value="1"/>
</dbReference>
<keyword evidence="2" id="KW-1185">Reference proteome</keyword>
<feature type="domain" description="Aminopeptidase N-like N-terminal" evidence="1">
    <location>
        <begin position="14"/>
        <end position="176"/>
    </location>
</feature>
<dbReference type="InterPro" id="IPR050344">
    <property type="entry name" value="Peptidase_M1_aminopeptidases"/>
</dbReference>
<accession>A0A914MA61</accession>
<dbReference type="Pfam" id="PF17900">
    <property type="entry name" value="Peptidase_M1_N"/>
    <property type="match status" value="1"/>
</dbReference>
<dbReference type="GO" id="GO:0016020">
    <property type="term" value="C:membrane"/>
    <property type="evidence" value="ECO:0007669"/>
    <property type="project" value="TreeGrafter"/>
</dbReference>
<dbReference type="AlphaFoldDB" id="A0A914MA61"/>
<dbReference type="PANTHER" id="PTHR11533:SF301">
    <property type="entry name" value="AMINOPEPTIDASE"/>
    <property type="match status" value="1"/>
</dbReference>
<dbReference type="GO" id="GO:0005737">
    <property type="term" value="C:cytoplasm"/>
    <property type="evidence" value="ECO:0007669"/>
    <property type="project" value="TreeGrafter"/>
</dbReference>
<dbReference type="InterPro" id="IPR045357">
    <property type="entry name" value="Aminopeptidase_N-like_N"/>
</dbReference>
<reference evidence="3" key="1">
    <citation type="submission" date="2022-11" db="UniProtKB">
        <authorList>
            <consortium name="WormBaseParasite"/>
        </authorList>
    </citation>
    <scope>IDENTIFICATION</scope>
</reference>
<dbReference type="Proteomes" id="UP000887563">
    <property type="component" value="Unplaced"/>
</dbReference>
<sequence>MKIFVPGFDAQISDANNLTFNANLLMKFRVEQNTHRIELNALKLNFDQQNLEKYKLTRVNEVNDEIKSKPSLKVIGIRIDEFNEKVFFELDVILERGEHFLFQIPYSGPISTKLSGLYLTTYTTFSGEYKFAAVTHMESIDARRMIPCLDEPHFKAIYRLHIIHPSGSKAISNSKELRNGVPTLAFISIDCELWIAAAQV</sequence>
<dbReference type="GO" id="GO:0008270">
    <property type="term" value="F:zinc ion binding"/>
    <property type="evidence" value="ECO:0007669"/>
    <property type="project" value="TreeGrafter"/>
</dbReference>
<name>A0A914MA61_MELIC</name>
<dbReference type="PANTHER" id="PTHR11533">
    <property type="entry name" value="PROTEASE M1 ZINC METALLOPROTEASE"/>
    <property type="match status" value="1"/>
</dbReference>
<dbReference type="GO" id="GO:0006508">
    <property type="term" value="P:proteolysis"/>
    <property type="evidence" value="ECO:0007669"/>
    <property type="project" value="TreeGrafter"/>
</dbReference>
<dbReference type="GO" id="GO:0043171">
    <property type="term" value="P:peptide catabolic process"/>
    <property type="evidence" value="ECO:0007669"/>
    <property type="project" value="TreeGrafter"/>
</dbReference>
<dbReference type="InterPro" id="IPR042097">
    <property type="entry name" value="Aminopeptidase_N-like_N_sf"/>
</dbReference>
<organism evidence="2 3">
    <name type="scientific">Meloidogyne incognita</name>
    <name type="common">Southern root-knot nematode worm</name>
    <name type="synonym">Oxyuris incognita</name>
    <dbReference type="NCBI Taxonomy" id="6306"/>
    <lineage>
        <taxon>Eukaryota</taxon>
        <taxon>Metazoa</taxon>
        <taxon>Ecdysozoa</taxon>
        <taxon>Nematoda</taxon>
        <taxon>Chromadorea</taxon>
        <taxon>Rhabditida</taxon>
        <taxon>Tylenchina</taxon>
        <taxon>Tylenchomorpha</taxon>
        <taxon>Tylenchoidea</taxon>
        <taxon>Meloidogynidae</taxon>
        <taxon>Meloidogyninae</taxon>
        <taxon>Meloidogyne</taxon>
        <taxon>Meloidogyne incognita group</taxon>
    </lineage>
</organism>
<dbReference type="GO" id="GO:0070006">
    <property type="term" value="F:metalloaminopeptidase activity"/>
    <property type="evidence" value="ECO:0007669"/>
    <property type="project" value="TreeGrafter"/>
</dbReference>
<evidence type="ECO:0000313" key="2">
    <source>
        <dbReference type="Proteomes" id="UP000887563"/>
    </source>
</evidence>
<dbReference type="WBParaSite" id="Minc3s01407g23561">
    <property type="protein sequence ID" value="Minc3s01407g23561"/>
    <property type="gene ID" value="Minc3s01407g23561"/>
</dbReference>
<proteinExistence type="predicted"/>
<evidence type="ECO:0000259" key="1">
    <source>
        <dbReference type="Pfam" id="PF17900"/>
    </source>
</evidence>